<dbReference type="PANTHER" id="PTHR45138">
    <property type="entry name" value="REGULATORY COMPONENTS OF SENSORY TRANSDUCTION SYSTEM"/>
    <property type="match status" value="1"/>
</dbReference>
<feature type="transmembrane region" description="Helical" evidence="3">
    <location>
        <begin position="73"/>
        <end position="93"/>
    </location>
</feature>
<gene>
    <name evidence="5" type="ORF">WNY77_02535</name>
</gene>
<keyword evidence="5" id="KW-0808">Transferase</keyword>
<comment type="catalytic activity">
    <reaction evidence="2">
        <text>2 GTP = 3',3'-c-di-GMP + 2 diphosphate</text>
        <dbReference type="Rhea" id="RHEA:24898"/>
        <dbReference type="ChEBI" id="CHEBI:33019"/>
        <dbReference type="ChEBI" id="CHEBI:37565"/>
        <dbReference type="ChEBI" id="CHEBI:58805"/>
        <dbReference type="EC" id="2.7.7.65"/>
    </reaction>
</comment>
<dbReference type="CDD" id="cd01949">
    <property type="entry name" value="GGDEF"/>
    <property type="match status" value="1"/>
</dbReference>
<keyword evidence="6" id="KW-1185">Reference proteome</keyword>
<feature type="transmembrane region" description="Helical" evidence="3">
    <location>
        <begin position="125"/>
        <end position="144"/>
    </location>
</feature>
<dbReference type="InterPro" id="IPR029787">
    <property type="entry name" value="Nucleotide_cyclase"/>
</dbReference>
<feature type="domain" description="GGDEF" evidence="4">
    <location>
        <begin position="195"/>
        <end position="332"/>
    </location>
</feature>
<dbReference type="EC" id="2.7.7.65" evidence="1"/>
<reference evidence="5 6" key="1">
    <citation type="submission" date="2024-03" db="EMBL/GenBank/DDBJ databases">
        <title>Community enrichment and isolation of bacterial strains for fucoidan degradation.</title>
        <authorList>
            <person name="Sichert A."/>
        </authorList>
    </citation>
    <scope>NUCLEOTIDE SEQUENCE [LARGE SCALE GENOMIC DNA]</scope>
    <source>
        <strain evidence="5 6">AS12</strain>
    </source>
</reference>
<dbReference type="Pfam" id="PF00990">
    <property type="entry name" value="GGDEF"/>
    <property type="match status" value="1"/>
</dbReference>
<feature type="transmembrane region" description="Helical" evidence="3">
    <location>
        <begin position="100"/>
        <end position="119"/>
    </location>
</feature>
<keyword evidence="3" id="KW-0472">Membrane</keyword>
<feature type="transmembrane region" description="Helical" evidence="3">
    <location>
        <begin position="25"/>
        <end position="43"/>
    </location>
</feature>
<evidence type="ECO:0000256" key="2">
    <source>
        <dbReference type="ARBA" id="ARBA00034247"/>
    </source>
</evidence>
<keyword evidence="3" id="KW-0812">Transmembrane</keyword>
<dbReference type="Gene3D" id="3.30.70.270">
    <property type="match status" value="1"/>
</dbReference>
<dbReference type="RefSeq" id="WP_006992485.1">
    <property type="nucleotide sequence ID" value="NZ_JBBMQS010000001.1"/>
</dbReference>
<evidence type="ECO:0000256" key="3">
    <source>
        <dbReference type="SAM" id="Phobius"/>
    </source>
</evidence>
<dbReference type="PROSITE" id="PS50887">
    <property type="entry name" value="GGDEF"/>
    <property type="match status" value="1"/>
</dbReference>
<name>A0ABU9SRU2_9ALTE</name>
<keyword evidence="5" id="KW-0548">Nucleotidyltransferase</keyword>
<feature type="transmembrane region" description="Helical" evidence="3">
    <location>
        <begin position="50"/>
        <end position="67"/>
    </location>
</feature>
<dbReference type="Proteomes" id="UP001461163">
    <property type="component" value="Unassembled WGS sequence"/>
</dbReference>
<dbReference type="PANTHER" id="PTHR45138:SF9">
    <property type="entry name" value="DIGUANYLATE CYCLASE DGCM-RELATED"/>
    <property type="match status" value="1"/>
</dbReference>
<organism evidence="5 6">
    <name type="scientific">Paraglaciecola mesophila</name>
    <dbReference type="NCBI Taxonomy" id="197222"/>
    <lineage>
        <taxon>Bacteria</taxon>
        <taxon>Pseudomonadati</taxon>
        <taxon>Pseudomonadota</taxon>
        <taxon>Gammaproteobacteria</taxon>
        <taxon>Alteromonadales</taxon>
        <taxon>Alteromonadaceae</taxon>
        <taxon>Paraglaciecola</taxon>
    </lineage>
</organism>
<evidence type="ECO:0000313" key="5">
    <source>
        <dbReference type="EMBL" id="MEM5496265.1"/>
    </source>
</evidence>
<sequence length="336" mass="38019">MMSFIIADLSVIPEAVKPVYLTSRLGMQFPILATFFALTFLPFYQKIHDVVLCISLLLVCYANYWLIVQCWKIAEFSFSYEGTLLYGLFCMFIMRLSFKFSIIFVLFTILGFALIIFSYPVYAGFGMVNLGFVSLGLIISLIGVKQIENAFGRFQQLNEKLVRLNQIDQLTGLYNRGALEQQFDLMLSVSNRIGTSISVFMIDLDNFKDFNDGHGHLRGDEVIQTQAEILRQVFNRETDTVARYGGEEFIVISLGINAQASEALAAEVLREWVRRKIKHGKGQGQDFVSCSIGLISTQVDKETQKKHLIDTADKALYAAKDKGRARFINADNLDIL</sequence>
<dbReference type="GO" id="GO:0052621">
    <property type="term" value="F:diguanylate cyclase activity"/>
    <property type="evidence" value="ECO:0007669"/>
    <property type="project" value="UniProtKB-EC"/>
</dbReference>
<dbReference type="NCBIfam" id="TIGR00254">
    <property type="entry name" value="GGDEF"/>
    <property type="match status" value="1"/>
</dbReference>
<evidence type="ECO:0000256" key="1">
    <source>
        <dbReference type="ARBA" id="ARBA00012528"/>
    </source>
</evidence>
<dbReference type="InterPro" id="IPR000160">
    <property type="entry name" value="GGDEF_dom"/>
</dbReference>
<comment type="caution">
    <text evidence="5">The sequence shown here is derived from an EMBL/GenBank/DDBJ whole genome shotgun (WGS) entry which is preliminary data.</text>
</comment>
<dbReference type="InterPro" id="IPR050469">
    <property type="entry name" value="Diguanylate_Cyclase"/>
</dbReference>
<dbReference type="EMBL" id="JBBMQS010000001">
    <property type="protein sequence ID" value="MEM5496265.1"/>
    <property type="molecule type" value="Genomic_DNA"/>
</dbReference>
<accession>A0ABU9SRU2</accession>
<proteinExistence type="predicted"/>
<evidence type="ECO:0000313" key="6">
    <source>
        <dbReference type="Proteomes" id="UP001461163"/>
    </source>
</evidence>
<keyword evidence="3" id="KW-1133">Transmembrane helix</keyword>
<evidence type="ECO:0000259" key="4">
    <source>
        <dbReference type="PROSITE" id="PS50887"/>
    </source>
</evidence>
<dbReference type="SMART" id="SM00267">
    <property type="entry name" value="GGDEF"/>
    <property type="match status" value="1"/>
</dbReference>
<dbReference type="SUPFAM" id="SSF55073">
    <property type="entry name" value="Nucleotide cyclase"/>
    <property type="match status" value="1"/>
</dbReference>
<dbReference type="InterPro" id="IPR043128">
    <property type="entry name" value="Rev_trsase/Diguanyl_cyclase"/>
</dbReference>
<protein>
    <recommendedName>
        <fullName evidence="1">diguanylate cyclase</fullName>
        <ecNumber evidence="1">2.7.7.65</ecNumber>
    </recommendedName>
</protein>